<feature type="chain" id="PRO_5001489976" description="C-type lectin domain-containing protein" evidence="1">
    <location>
        <begin position="17"/>
        <end position="165"/>
    </location>
</feature>
<dbReference type="PROSITE" id="PS50041">
    <property type="entry name" value="C_TYPE_LECTIN_2"/>
    <property type="match status" value="1"/>
</dbReference>
<evidence type="ECO:0000313" key="4">
    <source>
        <dbReference type="Proteomes" id="UP000024635"/>
    </source>
</evidence>
<reference evidence="4" key="1">
    <citation type="journal article" date="2015" name="Nat. Genet.">
        <title>The genome and transcriptome of the zoonotic hookworm Ancylostoma ceylanicum identify infection-specific gene families.</title>
        <authorList>
            <person name="Schwarz E.M."/>
            <person name="Hu Y."/>
            <person name="Antoshechkin I."/>
            <person name="Miller M.M."/>
            <person name="Sternberg P.W."/>
            <person name="Aroian R.V."/>
        </authorList>
    </citation>
    <scope>NUCLEOTIDE SEQUENCE</scope>
    <source>
        <strain evidence="4">HY135</strain>
    </source>
</reference>
<dbReference type="InterPro" id="IPR050111">
    <property type="entry name" value="C-type_lectin/snaclec_domain"/>
</dbReference>
<dbReference type="Pfam" id="PF00059">
    <property type="entry name" value="Lectin_C"/>
    <property type="match status" value="1"/>
</dbReference>
<proteinExistence type="predicted"/>
<dbReference type="SUPFAM" id="SSF56436">
    <property type="entry name" value="C-type lectin-like"/>
    <property type="match status" value="1"/>
</dbReference>
<comment type="caution">
    <text evidence="3">The sequence shown here is derived from an EMBL/GenBank/DDBJ whole genome shotgun (WGS) entry which is preliminary data.</text>
</comment>
<dbReference type="InterPro" id="IPR016187">
    <property type="entry name" value="CTDL_fold"/>
</dbReference>
<evidence type="ECO:0000313" key="3">
    <source>
        <dbReference type="EMBL" id="EYC31400.1"/>
    </source>
</evidence>
<feature type="domain" description="C-type lectin" evidence="2">
    <location>
        <begin position="33"/>
        <end position="158"/>
    </location>
</feature>
<evidence type="ECO:0000256" key="1">
    <source>
        <dbReference type="SAM" id="SignalP"/>
    </source>
</evidence>
<dbReference type="PANTHER" id="PTHR22803">
    <property type="entry name" value="MANNOSE, PHOSPHOLIPASE, LECTIN RECEPTOR RELATED"/>
    <property type="match status" value="1"/>
</dbReference>
<dbReference type="OrthoDB" id="5860166at2759"/>
<dbReference type="AlphaFoldDB" id="A0A016VVF9"/>
<accession>A0A016VVF9</accession>
<organism evidence="3 4">
    <name type="scientific">Ancylostoma ceylanicum</name>
    <dbReference type="NCBI Taxonomy" id="53326"/>
    <lineage>
        <taxon>Eukaryota</taxon>
        <taxon>Metazoa</taxon>
        <taxon>Ecdysozoa</taxon>
        <taxon>Nematoda</taxon>
        <taxon>Chromadorea</taxon>
        <taxon>Rhabditida</taxon>
        <taxon>Rhabditina</taxon>
        <taxon>Rhabditomorpha</taxon>
        <taxon>Strongyloidea</taxon>
        <taxon>Ancylostomatidae</taxon>
        <taxon>Ancylostomatinae</taxon>
        <taxon>Ancylostoma</taxon>
    </lineage>
</organism>
<dbReference type="InterPro" id="IPR016186">
    <property type="entry name" value="C-type_lectin-like/link_sf"/>
</dbReference>
<evidence type="ECO:0000259" key="2">
    <source>
        <dbReference type="PROSITE" id="PS50041"/>
    </source>
</evidence>
<keyword evidence="1" id="KW-0732">Signal</keyword>
<dbReference type="EMBL" id="JARK01001340">
    <property type="protein sequence ID" value="EYC31400.1"/>
    <property type="molecule type" value="Genomic_DNA"/>
</dbReference>
<dbReference type="CDD" id="cd00037">
    <property type="entry name" value="CLECT"/>
    <property type="match status" value="1"/>
</dbReference>
<dbReference type="Gene3D" id="3.10.100.10">
    <property type="entry name" value="Mannose-Binding Protein A, subunit A"/>
    <property type="match status" value="1"/>
</dbReference>
<dbReference type="InterPro" id="IPR001304">
    <property type="entry name" value="C-type_lectin-like"/>
</dbReference>
<name>A0A016VVF9_9BILA</name>
<feature type="signal peptide" evidence="1">
    <location>
        <begin position="1"/>
        <end position="16"/>
    </location>
</feature>
<gene>
    <name evidence="3" type="primary">Acey_s0004.g2133</name>
    <name evidence="3" type="ORF">Y032_0004g2133</name>
</gene>
<keyword evidence="4" id="KW-1185">Reference proteome</keyword>
<dbReference type="SMART" id="SM00034">
    <property type="entry name" value="CLECT"/>
    <property type="match status" value="1"/>
</dbReference>
<protein>
    <recommendedName>
        <fullName evidence="2">C-type lectin domain-containing protein</fullName>
    </recommendedName>
</protein>
<dbReference type="Proteomes" id="UP000024635">
    <property type="component" value="Unassembled WGS sequence"/>
</dbReference>
<dbReference type="STRING" id="53326.A0A016VVF9"/>
<sequence>MGLIHYIITLIVASTALDSNCGRCPCSWKYFEVTDACYKRFERPRSFDDAESRCRVFGGHLTSIHSFMENDFIGKIAENGTFTNKTDRLTWIGLKRKQKSDQWTWTDGSPYGYNKWAGHPENKTQEKCAQMVSTFTKKHEIVFKGLWHDANCKSNATYFICKKKA</sequence>